<feature type="compositionally biased region" description="Basic and acidic residues" evidence="1">
    <location>
        <begin position="38"/>
        <end position="47"/>
    </location>
</feature>
<sequence>MKELQVVGEDGRLYRVRVEDGTVLEALAQETEATSSEPKPEEPKPDVSKPGSPAPDPQPTKGPDQPGFKSAPVSIASFRAR</sequence>
<dbReference type="RefSeq" id="WP_272143380.1">
    <property type="nucleotide sequence ID" value="NZ_JAQNDM010000002.1"/>
</dbReference>
<comment type="caution">
    <text evidence="2">The sequence shown here is derived from an EMBL/GenBank/DDBJ whole genome shotgun (WGS) entry which is preliminary data.</text>
</comment>
<gene>
    <name evidence="2" type="ORF">POL68_32260</name>
</gene>
<reference evidence="2 3" key="1">
    <citation type="submission" date="2022-11" db="EMBL/GenBank/DDBJ databases">
        <title>Minimal conservation of predation-associated metabolite biosynthetic gene clusters underscores biosynthetic potential of Myxococcota including descriptions for ten novel species: Archangium lansinium sp. nov., Myxococcus landrumus sp. nov., Nannocystis bai.</title>
        <authorList>
            <person name="Ahearne A."/>
            <person name="Stevens C."/>
            <person name="Dowd S."/>
        </authorList>
    </citation>
    <scope>NUCLEOTIDE SEQUENCE [LARGE SCALE GENOMIC DNA]</scope>
    <source>
        <strain evidence="2 3">NCWAL01</strain>
    </source>
</reference>
<keyword evidence="3" id="KW-1185">Reference proteome</keyword>
<evidence type="ECO:0008006" key="4">
    <source>
        <dbReference type="Google" id="ProtNLM"/>
    </source>
</evidence>
<accession>A0ABT5DJ42</accession>
<organism evidence="2 3">
    <name type="scientific">Stigmatella ashevillensis</name>
    <dbReference type="NCBI Taxonomy" id="2995309"/>
    <lineage>
        <taxon>Bacteria</taxon>
        <taxon>Pseudomonadati</taxon>
        <taxon>Myxococcota</taxon>
        <taxon>Myxococcia</taxon>
        <taxon>Myxococcales</taxon>
        <taxon>Cystobacterineae</taxon>
        <taxon>Archangiaceae</taxon>
        <taxon>Stigmatella</taxon>
    </lineage>
</organism>
<feature type="region of interest" description="Disordered" evidence="1">
    <location>
        <begin position="29"/>
        <end position="81"/>
    </location>
</feature>
<name>A0ABT5DJ42_9BACT</name>
<evidence type="ECO:0000313" key="2">
    <source>
        <dbReference type="EMBL" id="MDC0713180.1"/>
    </source>
</evidence>
<protein>
    <recommendedName>
        <fullName evidence="4">Acetyl-CoA carboxylase biotin carboxyl carrier protein subunit</fullName>
    </recommendedName>
</protein>
<dbReference type="Proteomes" id="UP001221838">
    <property type="component" value="Unassembled WGS sequence"/>
</dbReference>
<evidence type="ECO:0000256" key="1">
    <source>
        <dbReference type="SAM" id="MobiDB-lite"/>
    </source>
</evidence>
<proteinExistence type="predicted"/>
<evidence type="ECO:0000313" key="3">
    <source>
        <dbReference type="Proteomes" id="UP001221838"/>
    </source>
</evidence>
<dbReference type="EMBL" id="JAQNDM010000002">
    <property type="protein sequence ID" value="MDC0713180.1"/>
    <property type="molecule type" value="Genomic_DNA"/>
</dbReference>